<evidence type="ECO:0000313" key="1">
    <source>
        <dbReference type="EMBL" id="KPY49511.1"/>
    </source>
</evidence>
<reference evidence="1 2" key="1">
    <citation type="submission" date="2015-09" db="EMBL/GenBank/DDBJ databases">
        <title>Genome announcement of multiple Pseudomonas syringae strains.</title>
        <authorList>
            <person name="Thakur S."/>
            <person name="Wang P.W."/>
            <person name="Gong Y."/>
            <person name="Weir B.S."/>
            <person name="Guttman D.S."/>
        </authorList>
    </citation>
    <scope>NUCLEOTIDE SEQUENCE [LARGE SCALE GENOMIC DNA]</scope>
    <source>
        <strain evidence="1 2">ICMP3882</strain>
    </source>
</reference>
<accession>A0A0P9ZGN1</accession>
<dbReference type="Proteomes" id="UP000050554">
    <property type="component" value="Unassembled WGS sequence"/>
</dbReference>
<protein>
    <recommendedName>
        <fullName evidence="3">S-adenosylhomocysteine hydrolase</fullName>
    </recommendedName>
</protein>
<gene>
    <name evidence="1" type="ORF">ALO47_100725</name>
</gene>
<evidence type="ECO:0000313" key="2">
    <source>
        <dbReference type="Proteomes" id="UP000050554"/>
    </source>
</evidence>
<sequence length="139" mass="15120">MKLEDRMSRSIKQRASLVVLRSEFSNMGSDSQVGRVLARFVANGLLVRVSKGAFAKARINQYTGKPTPAGTLEMIAAELFKKLNISITPSTLVAEYNSGKSTQIPMGTVVNTGRRRISRKVTVGNNTLVYENSLRTAAG</sequence>
<evidence type="ECO:0008006" key="3">
    <source>
        <dbReference type="Google" id="ProtNLM"/>
    </source>
</evidence>
<organism evidence="1 2">
    <name type="scientific">Pseudomonas syringae pv. ribicola</name>
    <dbReference type="NCBI Taxonomy" id="55398"/>
    <lineage>
        <taxon>Bacteria</taxon>
        <taxon>Pseudomonadati</taxon>
        <taxon>Pseudomonadota</taxon>
        <taxon>Gammaproteobacteria</taxon>
        <taxon>Pseudomonadales</taxon>
        <taxon>Pseudomonadaceae</taxon>
        <taxon>Pseudomonas</taxon>
    </lineage>
</organism>
<comment type="caution">
    <text evidence="1">The sequence shown here is derived from an EMBL/GenBank/DDBJ whole genome shotgun (WGS) entry which is preliminary data.</text>
</comment>
<name>A0A0P9ZGN1_PSESI</name>
<dbReference type="Pfam" id="PF19570">
    <property type="entry name" value="DUF6088"/>
    <property type="match status" value="1"/>
</dbReference>
<dbReference type="AlphaFoldDB" id="A0A0P9ZGN1"/>
<dbReference type="InterPro" id="IPR045738">
    <property type="entry name" value="DUF6088"/>
</dbReference>
<dbReference type="RefSeq" id="WP_004887530.1">
    <property type="nucleotide sequence ID" value="NZ_LJRF01000056.1"/>
</dbReference>
<dbReference type="PATRIC" id="fig|55398.3.peg.1840"/>
<dbReference type="EMBL" id="LJRF01000056">
    <property type="protein sequence ID" value="KPY49511.1"/>
    <property type="molecule type" value="Genomic_DNA"/>
</dbReference>
<proteinExistence type="predicted"/>